<protein>
    <submittedName>
        <fullName evidence="4">DUF4124 domain-containing protein</fullName>
    </submittedName>
</protein>
<sequence>MHSYFLGYSVFKSWLTFALVICCTITSIQAQANIYTWTDENGIVHFSDQPHAKADIFPIDVAPVSKPPKQPTNKNSATSAQGNNGDSRHLLFDTELPKHTKPSSIQIMSPLHEQTIRNNEGIITLSAVANRTMDKGHTAKLYLDGKAYGKSQTRLDWRLVDIDRGSHQLQVKLLKYGKVIASSEKITVFLHRASRLHPNRP</sequence>
<keyword evidence="2" id="KW-0732">Signal</keyword>
<name>A0ABX4G2N9_9GAMM</name>
<accession>A0ABX4G2N9</accession>
<feature type="signal peptide" evidence="2">
    <location>
        <begin position="1"/>
        <end position="32"/>
    </location>
</feature>
<dbReference type="InterPro" id="IPR025392">
    <property type="entry name" value="DUF4124"/>
</dbReference>
<evidence type="ECO:0000256" key="1">
    <source>
        <dbReference type="SAM" id="MobiDB-lite"/>
    </source>
</evidence>
<organism evidence="4 5">
    <name type="scientific">Photobacterium sanguinicancri</name>
    <dbReference type="NCBI Taxonomy" id="875932"/>
    <lineage>
        <taxon>Bacteria</taxon>
        <taxon>Pseudomonadati</taxon>
        <taxon>Pseudomonadota</taxon>
        <taxon>Gammaproteobacteria</taxon>
        <taxon>Vibrionales</taxon>
        <taxon>Vibrionaceae</taxon>
        <taxon>Photobacterium</taxon>
    </lineage>
</organism>
<evidence type="ECO:0000313" key="5">
    <source>
        <dbReference type="Proteomes" id="UP000215999"/>
    </source>
</evidence>
<keyword evidence="5" id="KW-1185">Reference proteome</keyword>
<dbReference type="EMBL" id="NOIF01000017">
    <property type="protein sequence ID" value="OZS45105.1"/>
    <property type="molecule type" value="Genomic_DNA"/>
</dbReference>
<dbReference type="Proteomes" id="UP000215999">
    <property type="component" value="Unassembled WGS sequence"/>
</dbReference>
<feature type="chain" id="PRO_5045225589" evidence="2">
    <location>
        <begin position="33"/>
        <end position="201"/>
    </location>
</feature>
<proteinExistence type="predicted"/>
<reference evidence="4 5" key="1">
    <citation type="journal article" date="2016" name="Antonie Van Leeuwenhoek">
        <title>Photobacterium sanguinicancri sp. nov. isolated from marine animals.</title>
        <authorList>
            <person name="Gomez-Gil B."/>
            <person name="Roque A."/>
            <person name="Rotllant G."/>
            <person name="Romalde J.L."/>
            <person name="Doce A."/>
            <person name="Eggermont M."/>
            <person name="Defoirdt T."/>
        </authorList>
    </citation>
    <scope>NUCLEOTIDE SEQUENCE [LARGE SCALE GENOMIC DNA]</scope>
    <source>
        <strain evidence="4 5">CAIM 1827</strain>
    </source>
</reference>
<evidence type="ECO:0000259" key="3">
    <source>
        <dbReference type="Pfam" id="PF13511"/>
    </source>
</evidence>
<feature type="compositionally biased region" description="Polar residues" evidence="1">
    <location>
        <begin position="71"/>
        <end position="85"/>
    </location>
</feature>
<feature type="region of interest" description="Disordered" evidence="1">
    <location>
        <begin position="61"/>
        <end position="90"/>
    </location>
</feature>
<feature type="domain" description="DUF4124" evidence="3">
    <location>
        <begin position="22"/>
        <end position="70"/>
    </location>
</feature>
<evidence type="ECO:0000313" key="4">
    <source>
        <dbReference type="EMBL" id="OZS45105.1"/>
    </source>
</evidence>
<gene>
    <name evidence="4" type="ORF">ASV53_04815</name>
</gene>
<dbReference type="Pfam" id="PF13511">
    <property type="entry name" value="DUF4124"/>
    <property type="match status" value="1"/>
</dbReference>
<evidence type="ECO:0000256" key="2">
    <source>
        <dbReference type="SAM" id="SignalP"/>
    </source>
</evidence>
<comment type="caution">
    <text evidence="4">The sequence shown here is derived from an EMBL/GenBank/DDBJ whole genome shotgun (WGS) entry which is preliminary data.</text>
</comment>